<name>A0A2Z6LRQ9_TRISU</name>
<dbReference type="PANTHER" id="PTHR14950:SF70">
    <property type="entry name" value="ENDORIBONUCLEASE DICER HOMOLOG 2"/>
    <property type="match status" value="1"/>
</dbReference>
<accession>A0A2Z6LRQ9</accession>
<dbReference type="Proteomes" id="UP000242715">
    <property type="component" value="Unassembled WGS sequence"/>
</dbReference>
<dbReference type="Gene3D" id="1.10.1520.10">
    <property type="entry name" value="Ribonuclease III domain"/>
    <property type="match status" value="1"/>
</dbReference>
<dbReference type="CDD" id="cd00593">
    <property type="entry name" value="RIBOc"/>
    <property type="match status" value="1"/>
</dbReference>
<keyword evidence="5" id="KW-1185">Reference proteome</keyword>
<protein>
    <recommendedName>
        <fullName evidence="6">Helicase C-terminal domain-containing protein</fullName>
    </recommendedName>
</protein>
<dbReference type="Pfam" id="PF04851">
    <property type="entry name" value="ResIII"/>
    <property type="match status" value="1"/>
</dbReference>
<dbReference type="GO" id="GO:0003677">
    <property type="term" value="F:DNA binding"/>
    <property type="evidence" value="ECO:0007669"/>
    <property type="project" value="InterPro"/>
</dbReference>
<gene>
    <name evidence="4" type="ORF">TSUD_176570</name>
</gene>
<evidence type="ECO:0000256" key="1">
    <source>
        <dbReference type="ARBA" id="ARBA00022801"/>
    </source>
</evidence>
<evidence type="ECO:0000259" key="2">
    <source>
        <dbReference type="PROSITE" id="PS50142"/>
    </source>
</evidence>
<dbReference type="GO" id="GO:0004525">
    <property type="term" value="F:ribonuclease III activity"/>
    <property type="evidence" value="ECO:0007669"/>
    <property type="project" value="InterPro"/>
</dbReference>
<proteinExistence type="predicted"/>
<evidence type="ECO:0008006" key="6">
    <source>
        <dbReference type="Google" id="ProtNLM"/>
    </source>
</evidence>
<dbReference type="FunFam" id="3.40.50.300:FF:000420">
    <property type="entry name" value="Endoribonuclease dicer-like 1"/>
    <property type="match status" value="1"/>
</dbReference>
<dbReference type="SMART" id="SM00490">
    <property type="entry name" value="HELICc"/>
    <property type="match status" value="1"/>
</dbReference>
<dbReference type="GO" id="GO:0003723">
    <property type="term" value="F:RNA binding"/>
    <property type="evidence" value="ECO:0007669"/>
    <property type="project" value="TreeGrafter"/>
</dbReference>
<reference evidence="5" key="1">
    <citation type="journal article" date="2017" name="Front. Plant Sci.">
        <title>Climate Clever Clovers: New Paradigm to Reduce the Environmental Footprint of Ruminants by Breeding Low Methanogenic Forages Utilizing Haplotype Variation.</title>
        <authorList>
            <person name="Kaur P."/>
            <person name="Appels R."/>
            <person name="Bayer P.E."/>
            <person name="Keeble-Gagnere G."/>
            <person name="Wang J."/>
            <person name="Hirakawa H."/>
            <person name="Shirasawa K."/>
            <person name="Vercoe P."/>
            <person name="Stefanova K."/>
            <person name="Durmic Z."/>
            <person name="Nichols P."/>
            <person name="Revell C."/>
            <person name="Isobe S.N."/>
            <person name="Edwards D."/>
            <person name="Erskine W."/>
        </authorList>
    </citation>
    <scope>NUCLEOTIDE SEQUENCE [LARGE SCALE GENOMIC DNA]</scope>
    <source>
        <strain evidence="5">cv. Daliak</strain>
    </source>
</reference>
<feature type="domain" description="Helicase C-terminal" evidence="3">
    <location>
        <begin position="190"/>
        <end position="350"/>
    </location>
</feature>
<evidence type="ECO:0000259" key="3">
    <source>
        <dbReference type="PROSITE" id="PS51194"/>
    </source>
</evidence>
<dbReference type="PROSITE" id="PS51194">
    <property type="entry name" value="HELICASE_CTER"/>
    <property type="match status" value="1"/>
</dbReference>
<dbReference type="SUPFAM" id="SSF69065">
    <property type="entry name" value="RNase III domain-like"/>
    <property type="match status" value="1"/>
</dbReference>
<dbReference type="InterPro" id="IPR000999">
    <property type="entry name" value="RNase_III_dom"/>
</dbReference>
<dbReference type="Pfam" id="PF00636">
    <property type="entry name" value="Ribonuclease_3"/>
    <property type="match status" value="1"/>
</dbReference>
<dbReference type="AlphaFoldDB" id="A0A2Z6LRQ9"/>
<dbReference type="PROSITE" id="PS50142">
    <property type="entry name" value="RNASE_3_2"/>
    <property type="match status" value="1"/>
</dbReference>
<dbReference type="InterPro" id="IPR036389">
    <property type="entry name" value="RNase_III_sf"/>
</dbReference>
<evidence type="ECO:0000313" key="5">
    <source>
        <dbReference type="Proteomes" id="UP000242715"/>
    </source>
</evidence>
<dbReference type="GO" id="GO:0005634">
    <property type="term" value="C:nucleus"/>
    <property type="evidence" value="ECO:0007669"/>
    <property type="project" value="TreeGrafter"/>
</dbReference>
<dbReference type="OrthoDB" id="6513042at2759"/>
<dbReference type="InterPro" id="IPR027417">
    <property type="entry name" value="P-loop_NTPase"/>
</dbReference>
<dbReference type="Pfam" id="PF00271">
    <property type="entry name" value="Helicase_C"/>
    <property type="match status" value="1"/>
</dbReference>
<dbReference type="InterPro" id="IPR001650">
    <property type="entry name" value="Helicase_C-like"/>
</dbReference>
<dbReference type="SUPFAM" id="SSF52540">
    <property type="entry name" value="P-loop containing nucleoside triphosphate hydrolases"/>
    <property type="match status" value="1"/>
</dbReference>
<dbReference type="Gene3D" id="3.40.50.300">
    <property type="entry name" value="P-loop containing nucleotide triphosphate hydrolases"/>
    <property type="match status" value="2"/>
</dbReference>
<organism evidence="4 5">
    <name type="scientific">Trifolium subterraneum</name>
    <name type="common">Subterranean clover</name>
    <dbReference type="NCBI Taxonomy" id="3900"/>
    <lineage>
        <taxon>Eukaryota</taxon>
        <taxon>Viridiplantae</taxon>
        <taxon>Streptophyta</taxon>
        <taxon>Embryophyta</taxon>
        <taxon>Tracheophyta</taxon>
        <taxon>Spermatophyta</taxon>
        <taxon>Magnoliopsida</taxon>
        <taxon>eudicotyledons</taxon>
        <taxon>Gunneridae</taxon>
        <taxon>Pentapetalae</taxon>
        <taxon>rosids</taxon>
        <taxon>fabids</taxon>
        <taxon>Fabales</taxon>
        <taxon>Fabaceae</taxon>
        <taxon>Papilionoideae</taxon>
        <taxon>50 kb inversion clade</taxon>
        <taxon>NPAAA clade</taxon>
        <taxon>Hologalegina</taxon>
        <taxon>IRL clade</taxon>
        <taxon>Trifolieae</taxon>
        <taxon>Trifolium</taxon>
    </lineage>
</organism>
<sequence length="499" mass="56065">MMDVDEQQIIPDPLPFARSYQLEALEQAVRENTIVYLETGSGKTLIATMLLRSYTCHLRKPSPYIAVFLVPKVVLIYQHELSGTSSDLTADSVKFINKKMSKILESSISCLEHLGVWFALKAMESALSSVEAFSRGNSGYHIVKEFISAATMTLQTYVPSDPQWTIGENMNSDVEKGLLTSKVSCLIDCLLEYRGVTEMRCIVFVERVIAARVLPTLLNTLLPKYNSWKVRYITGKHNELKSQSAKIQDEIVEEFRKGSVNVIVATSVLEEGLDVQNCNLVIRFDLPRNVCSFVQSRGRARMQNSDYILMLESGDFAAHSRIEKYIASEEMMRKESLHYSSLPCESPENERFDEQSYRVASTGAVNALIRTPHNGCTYITTDILDLDGNSPLEVGNGHSRDAVLDYLITLHLYKEYPGMTSGMLTDMRAASVNNDCYAKSAIRVQLHKHVLHTSPELHKHIADTLVRYSELSSSSTFGWECEASFPKVSRSLEIILLLS</sequence>
<dbReference type="InterPro" id="IPR006935">
    <property type="entry name" value="Helicase/UvrB_N"/>
</dbReference>
<dbReference type="GO" id="GO:0005737">
    <property type="term" value="C:cytoplasm"/>
    <property type="evidence" value="ECO:0007669"/>
    <property type="project" value="TreeGrafter"/>
</dbReference>
<keyword evidence="1" id="KW-0378">Hydrolase</keyword>
<dbReference type="EMBL" id="DF973238">
    <property type="protein sequence ID" value="GAU21811.1"/>
    <property type="molecule type" value="Genomic_DNA"/>
</dbReference>
<feature type="domain" description="RNase III" evidence="2">
    <location>
        <begin position="401"/>
        <end position="457"/>
    </location>
</feature>
<dbReference type="GO" id="GO:0030422">
    <property type="term" value="P:siRNA processing"/>
    <property type="evidence" value="ECO:0007669"/>
    <property type="project" value="TreeGrafter"/>
</dbReference>
<dbReference type="GO" id="GO:0005524">
    <property type="term" value="F:ATP binding"/>
    <property type="evidence" value="ECO:0007669"/>
    <property type="project" value="InterPro"/>
</dbReference>
<dbReference type="PANTHER" id="PTHR14950">
    <property type="entry name" value="DICER-RELATED"/>
    <property type="match status" value="1"/>
</dbReference>
<evidence type="ECO:0000313" key="4">
    <source>
        <dbReference type="EMBL" id="GAU21811.1"/>
    </source>
</evidence>